<reference evidence="2 3" key="1">
    <citation type="submission" date="2024-07" db="EMBL/GenBank/DDBJ databases">
        <authorList>
            <person name="Thanompreechachai J."/>
            <person name="Duangmal K."/>
        </authorList>
    </citation>
    <scope>NUCLEOTIDE SEQUENCE [LARGE SCALE GENOMIC DNA]</scope>
    <source>
        <strain evidence="2 3">KCTC 19886</strain>
    </source>
</reference>
<gene>
    <name evidence="2" type="ORF">AB1207_06830</name>
</gene>
<feature type="transmembrane region" description="Helical" evidence="1">
    <location>
        <begin position="48"/>
        <end position="70"/>
    </location>
</feature>
<evidence type="ECO:0000256" key="1">
    <source>
        <dbReference type="SAM" id="Phobius"/>
    </source>
</evidence>
<keyword evidence="1" id="KW-1133">Transmembrane helix</keyword>
<evidence type="ECO:0000313" key="3">
    <source>
        <dbReference type="Proteomes" id="UP001555826"/>
    </source>
</evidence>
<protein>
    <submittedName>
        <fullName evidence="2">Uncharacterized protein</fullName>
    </submittedName>
</protein>
<sequence>MTTPGTSPAPRPPRGPDLGAVLGGLVVAAIGAAVAVHVLFGLSWDWKVWAAGVLLVAGSGALLSSAVAAVRRPRDEGPTRR</sequence>
<keyword evidence="3" id="KW-1185">Reference proteome</keyword>
<organism evidence="2 3">
    <name type="scientific">Kineococcus endophyticus</name>
    <dbReference type="NCBI Taxonomy" id="1181883"/>
    <lineage>
        <taxon>Bacteria</taxon>
        <taxon>Bacillati</taxon>
        <taxon>Actinomycetota</taxon>
        <taxon>Actinomycetes</taxon>
        <taxon>Kineosporiales</taxon>
        <taxon>Kineosporiaceae</taxon>
        <taxon>Kineococcus</taxon>
    </lineage>
</organism>
<accession>A0ABV3P4A2</accession>
<keyword evidence="1" id="KW-0472">Membrane</keyword>
<proteinExistence type="predicted"/>
<dbReference type="Proteomes" id="UP001555826">
    <property type="component" value="Unassembled WGS sequence"/>
</dbReference>
<keyword evidence="1" id="KW-0812">Transmembrane</keyword>
<feature type="transmembrane region" description="Helical" evidence="1">
    <location>
        <begin position="20"/>
        <end position="42"/>
    </location>
</feature>
<evidence type="ECO:0000313" key="2">
    <source>
        <dbReference type="EMBL" id="MEW9264456.1"/>
    </source>
</evidence>
<comment type="caution">
    <text evidence="2">The sequence shown here is derived from an EMBL/GenBank/DDBJ whole genome shotgun (WGS) entry which is preliminary data.</text>
</comment>
<name>A0ABV3P4A2_9ACTN</name>
<dbReference type="EMBL" id="JBFNQN010000004">
    <property type="protein sequence ID" value="MEW9264456.1"/>
    <property type="molecule type" value="Genomic_DNA"/>
</dbReference>
<dbReference type="RefSeq" id="WP_367637171.1">
    <property type="nucleotide sequence ID" value="NZ_JBFNQN010000004.1"/>
</dbReference>